<dbReference type="AlphaFoldDB" id="A0A4Y2KPQ0"/>
<dbReference type="EMBL" id="BGPR01115556">
    <property type="protein sequence ID" value="GBN04361.1"/>
    <property type="molecule type" value="Genomic_DNA"/>
</dbReference>
<name>A0A4Y2KPQ0_ARAVE</name>
<organism evidence="2 5">
    <name type="scientific">Araneus ventricosus</name>
    <name type="common">Orbweaver spider</name>
    <name type="synonym">Epeira ventricosa</name>
    <dbReference type="NCBI Taxonomy" id="182803"/>
    <lineage>
        <taxon>Eukaryota</taxon>
        <taxon>Metazoa</taxon>
        <taxon>Ecdysozoa</taxon>
        <taxon>Arthropoda</taxon>
        <taxon>Chelicerata</taxon>
        <taxon>Arachnida</taxon>
        <taxon>Araneae</taxon>
        <taxon>Araneomorphae</taxon>
        <taxon>Entelegynae</taxon>
        <taxon>Araneoidea</taxon>
        <taxon>Araneidae</taxon>
        <taxon>Araneus</taxon>
    </lineage>
</organism>
<gene>
    <name evidence="3" type="ORF">AVEN_165901_1</name>
    <name evidence="1" type="ORF">AVEN_233799_1</name>
    <name evidence="4" type="ORF">AVEN_63366_1</name>
    <name evidence="2" type="ORF">AVEN_67276_1</name>
</gene>
<dbReference type="Proteomes" id="UP000499080">
    <property type="component" value="Unassembled WGS sequence"/>
</dbReference>
<dbReference type="EMBL" id="BGPR01115564">
    <property type="protein sequence ID" value="GBN04389.1"/>
    <property type="molecule type" value="Genomic_DNA"/>
</dbReference>
<protein>
    <submittedName>
        <fullName evidence="2">Uncharacterized protein</fullName>
    </submittedName>
</protein>
<keyword evidence="5" id="KW-1185">Reference proteome</keyword>
<accession>A0A4Y2KPQ0</accession>
<evidence type="ECO:0000313" key="3">
    <source>
        <dbReference type="EMBL" id="GBN04389.1"/>
    </source>
</evidence>
<evidence type="ECO:0000313" key="4">
    <source>
        <dbReference type="EMBL" id="GBN04527.1"/>
    </source>
</evidence>
<reference evidence="2 5" key="1">
    <citation type="journal article" date="2019" name="Sci. Rep.">
        <title>Orb-weaving spider Araneus ventricosus genome elucidates the spidroin gene catalogue.</title>
        <authorList>
            <person name="Kono N."/>
            <person name="Nakamura H."/>
            <person name="Ohtoshi R."/>
            <person name="Moran D.A.P."/>
            <person name="Shinohara A."/>
            <person name="Yoshida Y."/>
            <person name="Fujiwara M."/>
            <person name="Mori M."/>
            <person name="Tomita M."/>
            <person name="Arakawa K."/>
        </authorList>
    </citation>
    <scope>NUCLEOTIDE SEQUENCE [LARGE SCALE GENOMIC DNA]</scope>
</reference>
<evidence type="ECO:0000313" key="1">
    <source>
        <dbReference type="EMBL" id="GBN04321.1"/>
    </source>
</evidence>
<proteinExistence type="predicted"/>
<dbReference type="EMBL" id="BGPR01115609">
    <property type="protein sequence ID" value="GBN04527.1"/>
    <property type="molecule type" value="Genomic_DNA"/>
</dbReference>
<evidence type="ECO:0000313" key="5">
    <source>
        <dbReference type="Proteomes" id="UP000499080"/>
    </source>
</evidence>
<comment type="caution">
    <text evidence="2">The sequence shown here is derived from an EMBL/GenBank/DDBJ whole genome shotgun (WGS) entry which is preliminary data.</text>
</comment>
<evidence type="ECO:0000313" key="2">
    <source>
        <dbReference type="EMBL" id="GBN04361.1"/>
    </source>
</evidence>
<sequence>MRNRLLGLPQRRILKNTAVPSRNINEVSASPELKSIRTARYNKRQLRQVTLDYIKTLSPKKARVDLSDSTATFTHTNLYEEHSNNESKECTVCKENKDICNKLT</sequence>
<dbReference type="EMBL" id="BGPR01115545">
    <property type="protein sequence ID" value="GBN04321.1"/>
    <property type="molecule type" value="Genomic_DNA"/>
</dbReference>